<evidence type="ECO:0000313" key="3">
    <source>
        <dbReference type="EMBL" id="MBD2150294.1"/>
    </source>
</evidence>
<sequence length="173" mass="19045">MNSPNTESTITPSNRLRNLIVAIAAIILTTALFLGLQTQRSSTSLNMVAAAALPIDVALSNDRPTLIEFYADWCKVCQGMAKDTMSLQQEYSDRLNFVMLNVDNTKWLPELTKYRVDGIPRFIFLDPNNQVIGDAVGEIPRSIMAANLEAAIDHQALPYNSINGDRASSVNSQ</sequence>
<feature type="domain" description="Thioredoxin" evidence="2">
    <location>
        <begin position="36"/>
        <end position="157"/>
    </location>
</feature>
<gene>
    <name evidence="3" type="ORF">H6F44_09210</name>
</gene>
<evidence type="ECO:0000259" key="2">
    <source>
        <dbReference type="PROSITE" id="PS51352"/>
    </source>
</evidence>
<evidence type="ECO:0000256" key="1">
    <source>
        <dbReference type="SAM" id="Phobius"/>
    </source>
</evidence>
<dbReference type="InterPro" id="IPR036249">
    <property type="entry name" value="Thioredoxin-like_sf"/>
</dbReference>
<keyword evidence="1" id="KW-0812">Transmembrane</keyword>
<dbReference type="PANTHER" id="PTHR47353">
    <property type="entry name" value="THIOREDOXIN-LIKE PROTEIN HCF164, CHLOROPLASTIC"/>
    <property type="match status" value="1"/>
</dbReference>
<dbReference type="PROSITE" id="PS51352">
    <property type="entry name" value="THIOREDOXIN_2"/>
    <property type="match status" value="1"/>
</dbReference>
<dbReference type="InterPro" id="IPR044241">
    <property type="entry name" value="TxlA/HCF164"/>
</dbReference>
<keyword evidence="1" id="KW-0472">Membrane</keyword>
<dbReference type="SUPFAM" id="SSF52833">
    <property type="entry name" value="Thioredoxin-like"/>
    <property type="match status" value="1"/>
</dbReference>
<dbReference type="PANTHER" id="PTHR47353:SF1">
    <property type="entry name" value="THIOREDOXIN-LIKE PROTEIN HCF164, CHLOROPLASTIC"/>
    <property type="match status" value="1"/>
</dbReference>
<proteinExistence type="predicted"/>
<name>A0A926US76_9CYAN</name>
<feature type="transmembrane region" description="Helical" evidence="1">
    <location>
        <begin position="16"/>
        <end position="36"/>
    </location>
</feature>
<reference evidence="3" key="1">
    <citation type="journal article" date="2015" name="ISME J.">
        <title>Draft Genome Sequence of Streptomyces incarnatus NRRL8089, which Produces the Nucleoside Antibiotic Sinefungin.</title>
        <authorList>
            <person name="Oshima K."/>
            <person name="Hattori M."/>
            <person name="Shimizu H."/>
            <person name="Fukuda K."/>
            <person name="Nemoto M."/>
            <person name="Inagaki K."/>
            <person name="Tamura T."/>
        </authorList>
    </citation>
    <scope>NUCLEOTIDE SEQUENCE</scope>
    <source>
        <strain evidence="3">FACHB-1277</strain>
    </source>
</reference>
<dbReference type="Proteomes" id="UP000631421">
    <property type="component" value="Unassembled WGS sequence"/>
</dbReference>
<dbReference type="Gene3D" id="3.40.30.10">
    <property type="entry name" value="Glutaredoxin"/>
    <property type="match status" value="1"/>
</dbReference>
<organism evidence="3 4">
    <name type="scientific">Pseudanabaena cinerea FACHB-1277</name>
    <dbReference type="NCBI Taxonomy" id="2949581"/>
    <lineage>
        <taxon>Bacteria</taxon>
        <taxon>Bacillati</taxon>
        <taxon>Cyanobacteriota</taxon>
        <taxon>Cyanophyceae</taxon>
        <taxon>Pseudanabaenales</taxon>
        <taxon>Pseudanabaenaceae</taxon>
        <taxon>Pseudanabaena</taxon>
        <taxon>Pseudanabaena cinerea</taxon>
    </lineage>
</organism>
<dbReference type="RefSeq" id="WP_190350661.1">
    <property type="nucleotide sequence ID" value="NZ_JACJPY010000023.1"/>
</dbReference>
<keyword evidence="4" id="KW-1185">Reference proteome</keyword>
<dbReference type="AlphaFoldDB" id="A0A926US76"/>
<comment type="caution">
    <text evidence="3">The sequence shown here is derived from an EMBL/GenBank/DDBJ whole genome shotgun (WGS) entry which is preliminary data.</text>
</comment>
<dbReference type="Pfam" id="PF00085">
    <property type="entry name" value="Thioredoxin"/>
    <property type="match status" value="1"/>
</dbReference>
<protein>
    <submittedName>
        <fullName evidence="3">Thioredoxin family protein</fullName>
    </submittedName>
</protein>
<dbReference type="InterPro" id="IPR013766">
    <property type="entry name" value="Thioredoxin_domain"/>
</dbReference>
<reference evidence="3" key="2">
    <citation type="submission" date="2020-08" db="EMBL/GenBank/DDBJ databases">
        <authorList>
            <person name="Chen M."/>
            <person name="Teng W."/>
            <person name="Zhao L."/>
            <person name="Hu C."/>
            <person name="Zhou Y."/>
            <person name="Han B."/>
            <person name="Song L."/>
            <person name="Shu W."/>
        </authorList>
    </citation>
    <scope>NUCLEOTIDE SEQUENCE</scope>
    <source>
        <strain evidence="3">FACHB-1277</strain>
    </source>
</reference>
<keyword evidence="1" id="KW-1133">Transmembrane helix</keyword>
<dbReference type="GO" id="GO:0016671">
    <property type="term" value="F:oxidoreductase activity, acting on a sulfur group of donors, disulfide as acceptor"/>
    <property type="evidence" value="ECO:0007669"/>
    <property type="project" value="TreeGrafter"/>
</dbReference>
<accession>A0A926US76</accession>
<dbReference type="EMBL" id="JACJPY010000023">
    <property type="protein sequence ID" value="MBD2150294.1"/>
    <property type="molecule type" value="Genomic_DNA"/>
</dbReference>
<evidence type="ECO:0000313" key="4">
    <source>
        <dbReference type="Proteomes" id="UP000631421"/>
    </source>
</evidence>